<dbReference type="GO" id="GO:0005634">
    <property type="term" value="C:nucleus"/>
    <property type="evidence" value="ECO:0007669"/>
    <property type="project" value="TreeGrafter"/>
</dbReference>
<reference evidence="10 11" key="1">
    <citation type="submission" date="2019-07" db="EMBL/GenBank/DDBJ databases">
        <title>Draft genome assembly of a fouling barnacle, Amphibalanus amphitrite (Darwin, 1854): The first reference genome for Thecostraca.</title>
        <authorList>
            <person name="Kim W."/>
        </authorList>
    </citation>
    <scope>NUCLEOTIDE SEQUENCE [LARGE SCALE GENOMIC DNA]</scope>
    <source>
        <strain evidence="10">SNU_AA5</strain>
        <tissue evidence="10">Soma without cirri and trophi</tissue>
    </source>
</reference>
<dbReference type="PANTHER" id="PTHR10828">
    <property type="entry name" value="M-PHASE INDUCER PHOSPHATASE DUAL SPECIFICITY PHOSPHATASE CDC25"/>
    <property type="match status" value="1"/>
</dbReference>
<dbReference type="GO" id="GO:0000086">
    <property type="term" value="P:G2/M transition of mitotic cell cycle"/>
    <property type="evidence" value="ECO:0007669"/>
    <property type="project" value="TreeGrafter"/>
</dbReference>
<gene>
    <name evidence="10" type="primary">stg</name>
    <name evidence="10" type="ORF">FJT64_018485</name>
</gene>
<keyword evidence="11" id="KW-1185">Reference proteome</keyword>
<sequence>MEWVDVAMSPNTGCERCIGLLRDVSLDEWSGTPESAGRPAPLRRNRSLPVRQRLLSAADSPALDKENAPLLSPAAKLDGSFDFSSPKRASYSDSPASEPAAAAAGQPAHRRPPIRRFLSMVEHPTTDAARAHATLTDRMPVPVPGRVGQFKRPEPPAHEPCSPTRKRLCSLAEASPSPSPSPSPPRAFELQRSESHRLTPVSERVRPLQRCFSESEATIKRAVQRSCQDPDLIGDSTRPYVLPLVHTSRNNDLKAISGETLARLMDGHFDHVVESFEIVDCSLMAATSAAPSTCTPRDGIHERLLANRRALPPPSEADQVADKKRHIVVFHCEFSSERGPSMYRFLREQDRKLNKATYPALLYPEIYLLEGGYKKFFERHLEQCEPRTYKPMNKEGHESDLKHFRAKSKSWAGDCRARGVSKRIFS</sequence>
<evidence type="ECO:0000256" key="7">
    <source>
        <dbReference type="ARBA" id="ARBA00051722"/>
    </source>
</evidence>
<dbReference type="GO" id="GO:0010971">
    <property type="term" value="P:positive regulation of G2/M transition of mitotic cell cycle"/>
    <property type="evidence" value="ECO:0007669"/>
    <property type="project" value="TreeGrafter"/>
</dbReference>
<dbReference type="InterPro" id="IPR001763">
    <property type="entry name" value="Rhodanese-like_dom"/>
</dbReference>
<dbReference type="AlphaFoldDB" id="A0A6A4WYZ3"/>
<keyword evidence="5" id="KW-0904">Protein phosphatase</keyword>
<keyword evidence="3" id="KW-0132">Cell division</keyword>
<dbReference type="PROSITE" id="PS50206">
    <property type="entry name" value="RHODANESE_3"/>
    <property type="match status" value="1"/>
</dbReference>
<dbReference type="OrthoDB" id="26523at2759"/>
<feature type="region of interest" description="Disordered" evidence="8">
    <location>
        <begin position="84"/>
        <end position="111"/>
    </location>
</feature>
<evidence type="ECO:0000313" key="10">
    <source>
        <dbReference type="EMBL" id="KAF0310529.1"/>
    </source>
</evidence>
<keyword evidence="4" id="KW-0378">Hydrolase</keyword>
<dbReference type="GO" id="GO:0110032">
    <property type="term" value="P:positive regulation of G2/MI transition of meiotic cell cycle"/>
    <property type="evidence" value="ECO:0007669"/>
    <property type="project" value="TreeGrafter"/>
</dbReference>
<evidence type="ECO:0000256" key="8">
    <source>
        <dbReference type="SAM" id="MobiDB-lite"/>
    </source>
</evidence>
<name>A0A6A4WYZ3_AMPAM</name>
<dbReference type="GO" id="GO:0004725">
    <property type="term" value="F:protein tyrosine phosphatase activity"/>
    <property type="evidence" value="ECO:0007669"/>
    <property type="project" value="UniProtKB-EC"/>
</dbReference>
<comment type="caution">
    <text evidence="10">The sequence shown here is derived from an EMBL/GenBank/DDBJ whole genome shotgun (WGS) entry which is preliminary data.</text>
</comment>
<feature type="domain" description="Rhodanese" evidence="9">
    <location>
        <begin position="305"/>
        <end position="385"/>
    </location>
</feature>
<evidence type="ECO:0000256" key="4">
    <source>
        <dbReference type="ARBA" id="ARBA00022801"/>
    </source>
</evidence>
<dbReference type="GO" id="GO:0005737">
    <property type="term" value="C:cytoplasm"/>
    <property type="evidence" value="ECO:0007669"/>
    <property type="project" value="TreeGrafter"/>
</dbReference>
<evidence type="ECO:0000256" key="5">
    <source>
        <dbReference type="ARBA" id="ARBA00022912"/>
    </source>
</evidence>
<evidence type="ECO:0000256" key="6">
    <source>
        <dbReference type="ARBA" id="ARBA00023306"/>
    </source>
</evidence>
<dbReference type="PANTHER" id="PTHR10828:SF76">
    <property type="entry name" value="M-PHASE INDUCER PHOSPHATASE"/>
    <property type="match status" value="1"/>
</dbReference>
<feature type="region of interest" description="Disordered" evidence="8">
    <location>
        <begin position="28"/>
        <end position="47"/>
    </location>
</feature>
<comment type="similarity">
    <text evidence="1">Belongs to the MPI phosphatase family.</text>
</comment>
<dbReference type="PRINTS" id="PR00716">
    <property type="entry name" value="MPIPHPHTASE"/>
</dbReference>
<dbReference type="SMART" id="SM00450">
    <property type="entry name" value="RHOD"/>
    <property type="match status" value="1"/>
</dbReference>
<comment type="catalytic activity">
    <reaction evidence="7">
        <text>O-phospho-L-tyrosyl-[protein] + H2O = L-tyrosyl-[protein] + phosphate</text>
        <dbReference type="Rhea" id="RHEA:10684"/>
        <dbReference type="Rhea" id="RHEA-COMP:10136"/>
        <dbReference type="Rhea" id="RHEA-COMP:20101"/>
        <dbReference type="ChEBI" id="CHEBI:15377"/>
        <dbReference type="ChEBI" id="CHEBI:43474"/>
        <dbReference type="ChEBI" id="CHEBI:46858"/>
        <dbReference type="ChEBI" id="CHEBI:61978"/>
        <dbReference type="EC" id="3.1.3.48"/>
    </reaction>
</comment>
<dbReference type="EMBL" id="VIIS01000304">
    <property type="protein sequence ID" value="KAF0310529.1"/>
    <property type="molecule type" value="Genomic_DNA"/>
</dbReference>
<organism evidence="10 11">
    <name type="scientific">Amphibalanus amphitrite</name>
    <name type="common">Striped barnacle</name>
    <name type="synonym">Balanus amphitrite</name>
    <dbReference type="NCBI Taxonomy" id="1232801"/>
    <lineage>
        <taxon>Eukaryota</taxon>
        <taxon>Metazoa</taxon>
        <taxon>Ecdysozoa</taxon>
        <taxon>Arthropoda</taxon>
        <taxon>Crustacea</taxon>
        <taxon>Multicrustacea</taxon>
        <taxon>Cirripedia</taxon>
        <taxon>Thoracica</taxon>
        <taxon>Thoracicalcarea</taxon>
        <taxon>Balanomorpha</taxon>
        <taxon>Balanoidea</taxon>
        <taxon>Balanidae</taxon>
        <taxon>Amphibalaninae</taxon>
        <taxon>Amphibalanus</taxon>
    </lineage>
</organism>
<evidence type="ECO:0000256" key="2">
    <source>
        <dbReference type="ARBA" id="ARBA00013064"/>
    </source>
</evidence>
<evidence type="ECO:0000256" key="1">
    <source>
        <dbReference type="ARBA" id="ARBA00011065"/>
    </source>
</evidence>
<dbReference type="EC" id="3.1.3.48" evidence="2"/>
<dbReference type="Gene3D" id="3.40.250.10">
    <property type="entry name" value="Rhodanese-like domain"/>
    <property type="match status" value="2"/>
</dbReference>
<dbReference type="Proteomes" id="UP000440578">
    <property type="component" value="Unassembled WGS sequence"/>
</dbReference>
<feature type="region of interest" description="Disordered" evidence="8">
    <location>
        <begin position="139"/>
        <end position="202"/>
    </location>
</feature>
<accession>A0A6A4WYZ3</accession>
<dbReference type="GO" id="GO:0051301">
    <property type="term" value="P:cell division"/>
    <property type="evidence" value="ECO:0007669"/>
    <property type="project" value="UniProtKB-KW"/>
</dbReference>
<keyword evidence="6" id="KW-0131">Cell cycle</keyword>
<proteinExistence type="inferred from homology"/>
<feature type="compositionally biased region" description="Low complexity" evidence="8">
    <location>
        <begin position="89"/>
        <end position="107"/>
    </location>
</feature>
<evidence type="ECO:0000313" key="11">
    <source>
        <dbReference type="Proteomes" id="UP000440578"/>
    </source>
</evidence>
<evidence type="ECO:0000259" key="9">
    <source>
        <dbReference type="PROSITE" id="PS50206"/>
    </source>
</evidence>
<dbReference type="InterPro" id="IPR000751">
    <property type="entry name" value="MPI_Phosphatase"/>
</dbReference>
<protein>
    <recommendedName>
        <fullName evidence="2">protein-tyrosine-phosphatase</fullName>
        <ecNumber evidence="2">3.1.3.48</ecNumber>
    </recommendedName>
</protein>
<dbReference type="InterPro" id="IPR036873">
    <property type="entry name" value="Rhodanese-like_dom_sf"/>
</dbReference>
<dbReference type="SUPFAM" id="SSF52821">
    <property type="entry name" value="Rhodanese/Cell cycle control phosphatase"/>
    <property type="match status" value="1"/>
</dbReference>
<evidence type="ECO:0000256" key="3">
    <source>
        <dbReference type="ARBA" id="ARBA00022618"/>
    </source>
</evidence>